<sequence length="69" mass="7110">MRTAVKLLITTTLALGAWAPVAGFVGAAAQEEGTGGRCVPVAEGGERTLGCYVIAREQIGAMPSGEVYW</sequence>
<feature type="chain" id="PRO_5045916755" evidence="1">
    <location>
        <begin position="23"/>
        <end position="69"/>
    </location>
</feature>
<gene>
    <name evidence="2" type="ORF">N5A92_01685</name>
</gene>
<proteinExistence type="predicted"/>
<evidence type="ECO:0000313" key="3">
    <source>
        <dbReference type="Proteomes" id="UP001320831"/>
    </source>
</evidence>
<keyword evidence="1" id="KW-0732">Signal</keyword>
<accession>A0ABT2LKP3</accession>
<feature type="signal peptide" evidence="1">
    <location>
        <begin position="1"/>
        <end position="22"/>
    </location>
</feature>
<dbReference type="RefSeq" id="WP_260900085.1">
    <property type="nucleotide sequence ID" value="NZ_JAOCZP010000001.1"/>
</dbReference>
<protein>
    <submittedName>
        <fullName evidence="2">Uncharacterized protein</fullName>
    </submittedName>
</protein>
<dbReference type="Proteomes" id="UP001320831">
    <property type="component" value="Unassembled WGS sequence"/>
</dbReference>
<name>A0ABT2LKP3_9HYPH</name>
<comment type="caution">
    <text evidence="2">The sequence shown here is derived from an EMBL/GenBank/DDBJ whole genome shotgun (WGS) entry which is preliminary data.</text>
</comment>
<reference evidence="2 3" key="1">
    <citation type="submission" date="2022-09" db="EMBL/GenBank/DDBJ databases">
        <title>Chelativorans salina sp. nov., a novel slightly halophilic bacterium isolated from a saline lake sediment enrichment.</title>
        <authorList>
            <person name="Gao L."/>
            <person name="Fang B.-Z."/>
            <person name="Li W.-J."/>
        </authorList>
    </citation>
    <scope>NUCLEOTIDE SEQUENCE [LARGE SCALE GENOMIC DNA]</scope>
    <source>
        <strain evidence="2 3">EGI FJ00035</strain>
    </source>
</reference>
<evidence type="ECO:0000313" key="2">
    <source>
        <dbReference type="EMBL" id="MCT7373759.1"/>
    </source>
</evidence>
<dbReference type="EMBL" id="JAOCZP010000001">
    <property type="protein sequence ID" value="MCT7373759.1"/>
    <property type="molecule type" value="Genomic_DNA"/>
</dbReference>
<organism evidence="2 3">
    <name type="scientific">Chelativorans salis</name>
    <dbReference type="NCBI Taxonomy" id="2978478"/>
    <lineage>
        <taxon>Bacteria</taxon>
        <taxon>Pseudomonadati</taxon>
        <taxon>Pseudomonadota</taxon>
        <taxon>Alphaproteobacteria</taxon>
        <taxon>Hyphomicrobiales</taxon>
        <taxon>Phyllobacteriaceae</taxon>
        <taxon>Chelativorans</taxon>
    </lineage>
</organism>
<keyword evidence="3" id="KW-1185">Reference proteome</keyword>
<evidence type="ECO:0000256" key="1">
    <source>
        <dbReference type="SAM" id="SignalP"/>
    </source>
</evidence>